<gene>
    <name evidence="12" type="ORF">HMPREF9306_01154</name>
</gene>
<dbReference type="InterPro" id="IPR008927">
    <property type="entry name" value="6-PGluconate_DH-like_C_sf"/>
</dbReference>
<dbReference type="SUPFAM" id="SSF51735">
    <property type="entry name" value="NAD(P)-binding Rossmann-fold domains"/>
    <property type="match status" value="1"/>
</dbReference>
<dbReference type="RefSeq" id="WP_016455987.1">
    <property type="nucleotide sequence ID" value="NZ_KE150269.1"/>
</dbReference>
<dbReference type="GO" id="GO:0008977">
    <property type="term" value="F:prephenate dehydrogenase (NAD+) activity"/>
    <property type="evidence" value="ECO:0007669"/>
    <property type="project" value="UniProtKB-EC"/>
</dbReference>
<evidence type="ECO:0000256" key="3">
    <source>
        <dbReference type="ARBA" id="ARBA00012068"/>
    </source>
</evidence>
<keyword evidence="5" id="KW-0827">Tyrosine biosynthesis</keyword>
<dbReference type="InterPro" id="IPR045865">
    <property type="entry name" value="ACT-like_dom_sf"/>
</dbReference>
<dbReference type="PATRIC" id="fig|883161.3.peg.1146"/>
<keyword evidence="8" id="KW-0057">Aromatic amino acid biosynthesis</keyword>
<comment type="catalytic activity">
    <reaction evidence="9">
        <text>prephenate + NAD(+) = 3-(4-hydroxyphenyl)pyruvate + CO2 + NADH</text>
        <dbReference type="Rhea" id="RHEA:13869"/>
        <dbReference type="ChEBI" id="CHEBI:16526"/>
        <dbReference type="ChEBI" id="CHEBI:29934"/>
        <dbReference type="ChEBI" id="CHEBI:36242"/>
        <dbReference type="ChEBI" id="CHEBI:57540"/>
        <dbReference type="ChEBI" id="CHEBI:57945"/>
        <dbReference type="EC" id="1.3.1.12"/>
    </reaction>
</comment>
<evidence type="ECO:0000256" key="1">
    <source>
        <dbReference type="ARBA" id="ARBA00005067"/>
    </source>
</evidence>
<dbReference type="Gene3D" id="3.40.50.720">
    <property type="entry name" value="NAD(P)-binding Rossmann-like Domain"/>
    <property type="match status" value="1"/>
</dbReference>
<dbReference type="InterPro" id="IPR036291">
    <property type="entry name" value="NAD(P)-bd_dom_sf"/>
</dbReference>
<dbReference type="SUPFAM" id="SSF55021">
    <property type="entry name" value="ACT-like"/>
    <property type="match status" value="1"/>
</dbReference>
<dbReference type="Pfam" id="PF20463">
    <property type="entry name" value="PDH_C"/>
    <property type="match status" value="1"/>
</dbReference>
<sequence length="365" mass="39635">MDTKELSEPSFAEISPTVIVGAGLIGASIGCALMSRGVKVHLRDSSTANAQIAAARGAGVLERPVQDEVRLVVVATPPQDVSEVVRISLKEFPNAVVTDVASIKKQIEKELDGSTDQERYIGSHPMAGSAHTGPLTATSDLFEDRTWVVTASYGNPDWVVRRAFMLGTAAGARTVTRSATEHDRAVAEISHVPQIMSSLTAARLTDVPSEDLQLAGQGVRDVTRIAGSDPELWSQIIAANTEEIRNQLIKVQKDLSRLIENLDDPRIVTDLLSRGRQGRKALPARAGKSPDQLVTVTAEIPDKPGAMANMFRVAEEAGVNIEDISMEHDVHRNFGFLRIQVAIEQADILRSALRQHWEEGRLSYD</sequence>
<evidence type="ECO:0000259" key="11">
    <source>
        <dbReference type="PROSITE" id="PS51671"/>
    </source>
</evidence>
<dbReference type="Gene3D" id="1.10.3660.10">
    <property type="entry name" value="6-phosphogluconate dehydrogenase C-terminal like domain"/>
    <property type="match status" value="1"/>
</dbReference>
<dbReference type="GO" id="GO:0006571">
    <property type="term" value="P:tyrosine biosynthetic process"/>
    <property type="evidence" value="ECO:0007669"/>
    <property type="project" value="UniProtKB-UniPathway"/>
</dbReference>
<dbReference type="NCBIfam" id="NF005111">
    <property type="entry name" value="PRK06545.2-3"/>
    <property type="match status" value="1"/>
</dbReference>
<reference evidence="12 13" key="1">
    <citation type="submission" date="2013-04" db="EMBL/GenBank/DDBJ databases">
        <title>The Genome Sequence of Propionimicrobium lymphophilum ACS-093-V-SCH5.</title>
        <authorList>
            <consortium name="The Broad Institute Genomics Platform"/>
            <person name="Earl A."/>
            <person name="Ward D."/>
            <person name="Feldgarden M."/>
            <person name="Gevers D."/>
            <person name="Saerens B."/>
            <person name="Vaneechoutte M."/>
            <person name="Walker B."/>
            <person name="Young S."/>
            <person name="Zeng Q."/>
            <person name="Gargeya S."/>
            <person name="Fitzgerald M."/>
            <person name="Haas B."/>
            <person name="Abouelleil A."/>
            <person name="Allen A.W."/>
            <person name="Alvarado L."/>
            <person name="Arachchi H.M."/>
            <person name="Berlin A.M."/>
            <person name="Chapman S.B."/>
            <person name="Gainer-Dewar J."/>
            <person name="Goldberg J."/>
            <person name="Griggs A."/>
            <person name="Gujja S."/>
            <person name="Hansen M."/>
            <person name="Howarth C."/>
            <person name="Imamovic A."/>
            <person name="Ireland A."/>
            <person name="Larimer J."/>
            <person name="McCowan C."/>
            <person name="Murphy C."/>
            <person name="Pearson M."/>
            <person name="Poon T.W."/>
            <person name="Priest M."/>
            <person name="Roberts A."/>
            <person name="Saif S."/>
            <person name="Shea T."/>
            <person name="Sisk P."/>
            <person name="Sykes S."/>
            <person name="Wortman J."/>
            <person name="Nusbaum C."/>
            <person name="Birren B."/>
        </authorList>
    </citation>
    <scope>NUCLEOTIDE SEQUENCE [LARGE SCALE GENOMIC DNA]</scope>
    <source>
        <strain evidence="12 13">ACS-093-V-SCH5</strain>
    </source>
</reference>
<protein>
    <recommendedName>
        <fullName evidence="4">Prephenate dehydrogenase</fullName>
        <ecNumber evidence="3">1.3.1.12</ecNumber>
    </recommendedName>
</protein>
<dbReference type="Proteomes" id="UP000014417">
    <property type="component" value="Unassembled WGS sequence"/>
</dbReference>
<dbReference type="STRING" id="883161.HMPREF9306_01154"/>
<feature type="domain" description="ACT" evidence="11">
    <location>
        <begin position="295"/>
        <end position="365"/>
    </location>
</feature>
<dbReference type="InterPro" id="IPR003099">
    <property type="entry name" value="Prephen_DH"/>
</dbReference>
<dbReference type="InterPro" id="IPR050812">
    <property type="entry name" value="Preph/Arog_dehydrog"/>
</dbReference>
<evidence type="ECO:0000256" key="4">
    <source>
        <dbReference type="ARBA" id="ARBA00016891"/>
    </source>
</evidence>
<evidence type="ECO:0000259" key="10">
    <source>
        <dbReference type="PROSITE" id="PS51176"/>
    </source>
</evidence>
<dbReference type="PROSITE" id="PS51257">
    <property type="entry name" value="PROKAR_LIPOPROTEIN"/>
    <property type="match status" value="1"/>
</dbReference>
<evidence type="ECO:0000313" key="12">
    <source>
        <dbReference type="EMBL" id="EPD32847.1"/>
    </source>
</evidence>
<keyword evidence="13" id="KW-1185">Reference proteome</keyword>
<dbReference type="PROSITE" id="PS51176">
    <property type="entry name" value="PDH_ADH"/>
    <property type="match status" value="1"/>
</dbReference>
<evidence type="ECO:0000256" key="2">
    <source>
        <dbReference type="ARBA" id="ARBA00007964"/>
    </source>
</evidence>
<dbReference type="UniPathway" id="UPA00122">
    <property type="reaction ID" value="UER00961"/>
</dbReference>
<evidence type="ECO:0000256" key="5">
    <source>
        <dbReference type="ARBA" id="ARBA00022498"/>
    </source>
</evidence>
<evidence type="ECO:0000313" key="13">
    <source>
        <dbReference type="Proteomes" id="UP000014417"/>
    </source>
</evidence>
<dbReference type="HOGENOM" id="CLU_055968_1_1_11"/>
<dbReference type="PANTHER" id="PTHR21363:SF0">
    <property type="entry name" value="PREPHENATE DEHYDROGENASE [NADP(+)]"/>
    <property type="match status" value="1"/>
</dbReference>
<evidence type="ECO:0000256" key="9">
    <source>
        <dbReference type="ARBA" id="ARBA00049260"/>
    </source>
</evidence>
<proteinExistence type="inferred from homology"/>
<keyword evidence="8" id="KW-0028">Amino-acid biosynthesis</keyword>
<dbReference type="Gene3D" id="3.30.70.260">
    <property type="match status" value="1"/>
</dbReference>
<dbReference type="CDD" id="cd02116">
    <property type="entry name" value="ACT"/>
    <property type="match status" value="1"/>
</dbReference>
<evidence type="ECO:0000256" key="8">
    <source>
        <dbReference type="ARBA" id="ARBA00023141"/>
    </source>
</evidence>
<comment type="pathway">
    <text evidence="1">Amino-acid biosynthesis; L-tyrosine biosynthesis; (4-hydroxyphenyl)pyruvate from prephenate (NAD(+) route): step 1/1.</text>
</comment>
<dbReference type="OrthoDB" id="9802008at2"/>
<dbReference type="AlphaFoldDB" id="S2WJM7"/>
<feature type="domain" description="Prephenate/arogenate dehydrogenase" evidence="10">
    <location>
        <begin position="15"/>
        <end position="293"/>
    </location>
</feature>
<comment type="caution">
    <text evidence="12">The sequence shown here is derived from an EMBL/GenBank/DDBJ whole genome shotgun (WGS) entry which is preliminary data.</text>
</comment>
<dbReference type="Pfam" id="PF02153">
    <property type="entry name" value="PDH_N"/>
    <property type="match status" value="1"/>
</dbReference>
<dbReference type="GO" id="GO:0070403">
    <property type="term" value="F:NAD+ binding"/>
    <property type="evidence" value="ECO:0007669"/>
    <property type="project" value="InterPro"/>
</dbReference>
<dbReference type="GO" id="GO:0004665">
    <property type="term" value="F:prephenate dehydrogenase (NADP+) activity"/>
    <property type="evidence" value="ECO:0007669"/>
    <property type="project" value="InterPro"/>
</dbReference>
<name>S2WJM7_9ACTN</name>
<dbReference type="SUPFAM" id="SSF48179">
    <property type="entry name" value="6-phosphogluconate dehydrogenase C-terminal domain-like"/>
    <property type="match status" value="1"/>
</dbReference>
<comment type="similarity">
    <text evidence="2">Belongs to the prephenate/arogenate dehydrogenase family.</text>
</comment>
<keyword evidence="7" id="KW-0520">NAD</keyword>
<keyword evidence="6" id="KW-0560">Oxidoreductase</keyword>
<dbReference type="PROSITE" id="PS51671">
    <property type="entry name" value="ACT"/>
    <property type="match status" value="1"/>
</dbReference>
<evidence type="ECO:0000256" key="7">
    <source>
        <dbReference type="ARBA" id="ARBA00023027"/>
    </source>
</evidence>
<dbReference type="InterPro" id="IPR002912">
    <property type="entry name" value="ACT_dom"/>
</dbReference>
<organism evidence="12 13">
    <name type="scientific">Propionimicrobium lymphophilum ACS-093-V-SCH5</name>
    <dbReference type="NCBI Taxonomy" id="883161"/>
    <lineage>
        <taxon>Bacteria</taxon>
        <taxon>Bacillati</taxon>
        <taxon>Actinomycetota</taxon>
        <taxon>Actinomycetes</taxon>
        <taxon>Propionibacteriales</taxon>
        <taxon>Propionibacteriaceae</taxon>
        <taxon>Propionimicrobium</taxon>
    </lineage>
</organism>
<dbReference type="EC" id="1.3.1.12" evidence="3"/>
<dbReference type="InterPro" id="IPR046825">
    <property type="entry name" value="PDH_C"/>
</dbReference>
<evidence type="ECO:0000256" key="6">
    <source>
        <dbReference type="ARBA" id="ARBA00023002"/>
    </source>
</evidence>
<dbReference type="InterPro" id="IPR046826">
    <property type="entry name" value="PDH_N"/>
</dbReference>
<dbReference type="PANTHER" id="PTHR21363">
    <property type="entry name" value="PREPHENATE DEHYDROGENASE"/>
    <property type="match status" value="1"/>
</dbReference>
<dbReference type="EMBL" id="AGZR01000006">
    <property type="protein sequence ID" value="EPD32847.1"/>
    <property type="molecule type" value="Genomic_DNA"/>
</dbReference>
<accession>S2WJM7</accession>